<dbReference type="OrthoDB" id="8020009at2"/>
<reference evidence="1 2" key="1">
    <citation type="submission" date="2019-06" db="EMBL/GenBank/DDBJ databases">
        <title>Genome of Methylobacterium sp. 17Sr1-39.</title>
        <authorList>
            <person name="Seo T."/>
        </authorList>
    </citation>
    <scope>NUCLEOTIDE SEQUENCE [LARGE SCALE GENOMIC DNA]</scope>
    <source>
        <strain evidence="1 2">17Sr1-39</strain>
    </source>
</reference>
<protein>
    <submittedName>
        <fullName evidence="1">Uncharacterized protein</fullName>
    </submittedName>
</protein>
<accession>A0A5C4LC16</accession>
<organism evidence="1 2">
    <name type="scientific">Methylobacterium terricola</name>
    <dbReference type="NCBI Taxonomy" id="2583531"/>
    <lineage>
        <taxon>Bacteria</taxon>
        <taxon>Pseudomonadati</taxon>
        <taxon>Pseudomonadota</taxon>
        <taxon>Alphaproteobacteria</taxon>
        <taxon>Hyphomicrobiales</taxon>
        <taxon>Methylobacteriaceae</taxon>
        <taxon>Methylobacterium</taxon>
    </lineage>
</organism>
<evidence type="ECO:0000313" key="1">
    <source>
        <dbReference type="EMBL" id="TNC10069.1"/>
    </source>
</evidence>
<keyword evidence="2" id="KW-1185">Reference proteome</keyword>
<sequence length="60" mass="6599">MWSETRLDPSGKSCTLLYDSGAGAPRELRIARQATIGFLGLQFATIRHVPWKTLRAAPKG</sequence>
<comment type="caution">
    <text evidence="1">The sequence shown here is derived from an EMBL/GenBank/DDBJ whole genome shotgun (WGS) entry which is preliminary data.</text>
</comment>
<evidence type="ECO:0000313" key="2">
    <source>
        <dbReference type="Proteomes" id="UP000305267"/>
    </source>
</evidence>
<dbReference type="Proteomes" id="UP000305267">
    <property type="component" value="Unassembled WGS sequence"/>
</dbReference>
<dbReference type="RefSeq" id="WP_139038383.1">
    <property type="nucleotide sequence ID" value="NZ_VDDA01000014.1"/>
</dbReference>
<name>A0A5C4LC16_9HYPH</name>
<gene>
    <name evidence="1" type="ORF">FF100_24480</name>
</gene>
<dbReference type="AlphaFoldDB" id="A0A5C4LC16"/>
<proteinExistence type="predicted"/>
<dbReference type="EMBL" id="VDDA01000014">
    <property type="protein sequence ID" value="TNC10069.1"/>
    <property type="molecule type" value="Genomic_DNA"/>
</dbReference>